<organism evidence="1 2">
    <name type="scientific">candidate division MSBL1 archaeon SCGC-AAA259M10</name>
    <dbReference type="NCBI Taxonomy" id="1698270"/>
    <lineage>
        <taxon>Archaea</taxon>
        <taxon>Methanobacteriati</taxon>
        <taxon>Methanobacteriota</taxon>
        <taxon>candidate division MSBL1</taxon>
    </lineage>
</organism>
<proteinExistence type="predicted"/>
<evidence type="ECO:0000313" key="2">
    <source>
        <dbReference type="Proteomes" id="UP000070341"/>
    </source>
</evidence>
<protein>
    <submittedName>
        <fullName evidence="1">Uncharacterized protein</fullName>
    </submittedName>
</protein>
<gene>
    <name evidence="1" type="ORF">AKJ40_01750</name>
</gene>
<dbReference type="Proteomes" id="UP000070341">
    <property type="component" value="Unassembled WGS sequence"/>
</dbReference>
<accession>A0A133V1C9</accession>
<keyword evidence="2" id="KW-1185">Reference proteome</keyword>
<evidence type="ECO:0000313" key="1">
    <source>
        <dbReference type="EMBL" id="KXB00196.1"/>
    </source>
</evidence>
<dbReference type="EMBL" id="LHXU01000017">
    <property type="protein sequence ID" value="KXB00196.1"/>
    <property type="molecule type" value="Genomic_DNA"/>
</dbReference>
<sequence>MNPYPEELIFDMNLGREESKIVVKTEEGGFDSPSAPAVYSNLRNFLPWLRLGGGIEKLTFELKEKGSSNVGIFLIMLFKRCQEILQDRQLSPRFRRYTDKSSYTGWQMIKRNKLLP</sequence>
<reference evidence="1 2" key="1">
    <citation type="journal article" date="2016" name="Sci. Rep.">
        <title>Metabolic traits of an uncultured archaeal lineage -MSBL1- from brine pools of the Red Sea.</title>
        <authorList>
            <person name="Mwirichia R."/>
            <person name="Alam I."/>
            <person name="Rashid M."/>
            <person name="Vinu M."/>
            <person name="Ba-Alawi W."/>
            <person name="Anthony Kamau A."/>
            <person name="Kamanda Ngugi D."/>
            <person name="Goker M."/>
            <person name="Klenk H.P."/>
            <person name="Bajic V."/>
            <person name="Stingl U."/>
        </authorList>
    </citation>
    <scope>NUCLEOTIDE SEQUENCE [LARGE SCALE GENOMIC DNA]</scope>
    <source>
        <strain evidence="1">SCGC-AAA259M10</strain>
    </source>
</reference>
<name>A0A133V1C9_9EURY</name>
<dbReference type="AlphaFoldDB" id="A0A133V1C9"/>
<comment type="caution">
    <text evidence="1">The sequence shown here is derived from an EMBL/GenBank/DDBJ whole genome shotgun (WGS) entry which is preliminary data.</text>
</comment>